<evidence type="ECO:0000313" key="1">
    <source>
        <dbReference type="EMBL" id="ESZ89387.1"/>
    </source>
</evidence>
<reference evidence="1 2" key="2">
    <citation type="journal article" date="2009" name="PLoS ONE">
        <title>The photosynthetic apparatus and its regulation in the aerobic gammaproteobacterium Congregibacter litoralis gen. nov., sp. nov.</title>
        <authorList>
            <person name="Spring S."/>
            <person name="Lunsdorf H."/>
            <person name="Fuchs B.M."/>
            <person name="Tindall B.J."/>
        </authorList>
    </citation>
    <scope>NUCLEOTIDE SEQUENCE [LARGE SCALE GENOMIC DNA]</scope>
    <source>
        <strain evidence="1">KT71</strain>
    </source>
</reference>
<dbReference type="AlphaFoldDB" id="V7HV21"/>
<accession>V7HV21</accession>
<reference evidence="1 2" key="1">
    <citation type="journal article" date="2007" name="Proc. Natl. Acad. Sci. U.S.A.">
        <title>Characterization of a marine gammaproteobacterium capable of aerobic anoxygenic photosynthesis.</title>
        <authorList>
            <person name="Fuchs B.M."/>
            <person name="Spring S."/>
            <person name="Teeling H."/>
            <person name="Quast C."/>
            <person name="Wulf J."/>
            <person name="Schattenhofer M."/>
            <person name="Yan S."/>
            <person name="Ferriera S."/>
            <person name="Johnson J."/>
            <person name="Glockner F.O."/>
            <person name="Amann R."/>
        </authorList>
    </citation>
    <scope>NUCLEOTIDE SEQUENCE [LARGE SCALE GENOMIC DNA]</scope>
    <source>
        <strain evidence="1">KT71</strain>
    </source>
</reference>
<sequence>MWQALFIAPVMIRAASPETLIPSLNVPQLGQTTRTVIG</sequence>
<evidence type="ECO:0000313" key="2">
    <source>
        <dbReference type="Proteomes" id="UP000019205"/>
    </source>
</evidence>
<protein>
    <submittedName>
        <fullName evidence="1">Uncharacterized protein</fullName>
    </submittedName>
</protein>
<proteinExistence type="predicted"/>
<dbReference type="HOGENOM" id="CLU_3326873_0_0_6"/>
<dbReference type="EMBL" id="AAOA02000002">
    <property type="protein sequence ID" value="ESZ89387.1"/>
    <property type="molecule type" value="Genomic_DNA"/>
</dbReference>
<comment type="caution">
    <text evidence="1">The sequence shown here is derived from an EMBL/GenBank/DDBJ whole genome shotgun (WGS) entry which is preliminary data.</text>
</comment>
<keyword evidence="2" id="KW-1185">Reference proteome</keyword>
<organism evidence="1 2">
    <name type="scientific">Congregibacter litoralis KT71</name>
    <dbReference type="NCBI Taxonomy" id="314285"/>
    <lineage>
        <taxon>Bacteria</taxon>
        <taxon>Pseudomonadati</taxon>
        <taxon>Pseudomonadota</taxon>
        <taxon>Gammaproteobacteria</taxon>
        <taxon>Cellvibrionales</taxon>
        <taxon>Halieaceae</taxon>
        <taxon>Congregibacter</taxon>
    </lineage>
</organism>
<dbReference type="Proteomes" id="UP000019205">
    <property type="component" value="Chromosome"/>
</dbReference>
<name>V7HV21_9GAMM</name>
<gene>
    <name evidence="1" type="ORF">KT71_000676</name>
</gene>